<organism evidence="1 2">
    <name type="scientific">Candidatus Terrybacteria bacterium RIFCSPHIGHO2_01_FULL_43_35</name>
    <dbReference type="NCBI Taxonomy" id="1802361"/>
    <lineage>
        <taxon>Bacteria</taxon>
        <taxon>Candidatus Terryibacteriota</taxon>
    </lineage>
</organism>
<name>A0A1G2PFL1_9BACT</name>
<evidence type="ECO:0000313" key="1">
    <source>
        <dbReference type="EMBL" id="OHA47114.1"/>
    </source>
</evidence>
<evidence type="ECO:0000313" key="2">
    <source>
        <dbReference type="Proteomes" id="UP000178869"/>
    </source>
</evidence>
<sequence length="293" mass="33337">MPRWLVRLYLIALVALLGLEVVLLATINPYAPPRNNNDNECVKGTLIKPRITGDALRIDNDKDGLSDEVELVHDSRIFGNDPKNWPDPYHADIFLEIDTQAGYLIPDSVKNRTIKFYDCLPYQNPDGTTGIRLHIDDASEDFYFEGGQLITNADAHLTPYITMVYNYQDAKWFDAERCGVFHYGIVFKNLKYYKTLPHAAGLGESPGDRVYFSGEDILRSDYFGTIIIVQELGHNILGQLDRINWDGDDTAHDPYGDFMSHRSYGSQEWAHDLIVAELQRDGFLGLPHYCSSR</sequence>
<comment type="caution">
    <text evidence="1">The sequence shown here is derived from an EMBL/GenBank/DDBJ whole genome shotgun (WGS) entry which is preliminary data.</text>
</comment>
<protein>
    <submittedName>
        <fullName evidence="1">Uncharacterized protein</fullName>
    </submittedName>
</protein>
<dbReference type="AlphaFoldDB" id="A0A1G2PFL1"/>
<gene>
    <name evidence="1" type="ORF">A2828_04080</name>
</gene>
<dbReference type="EMBL" id="MHSR01000008">
    <property type="protein sequence ID" value="OHA47114.1"/>
    <property type="molecule type" value="Genomic_DNA"/>
</dbReference>
<reference evidence="1 2" key="1">
    <citation type="journal article" date="2016" name="Nat. Commun.">
        <title>Thousands of microbial genomes shed light on interconnected biogeochemical processes in an aquifer system.</title>
        <authorList>
            <person name="Anantharaman K."/>
            <person name="Brown C.T."/>
            <person name="Hug L.A."/>
            <person name="Sharon I."/>
            <person name="Castelle C.J."/>
            <person name="Probst A.J."/>
            <person name="Thomas B.C."/>
            <person name="Singh A."/>
            <person name="Wilkins M.J."/>
            <person name="Karaoz U."/>
            <person name="Brodie E.L."/>
            <person name="Williams K.H."/>
            <person name="Hubbard S.S."/>
            <person name="Banfield J.F."/>
        </authorList>
    </citation>
    <scope>NUCLEOTIDE SEQUENCE [LARGE SCALE GENOMIC DNA]</scope>
</reference>
<proteinExistence type="predicted"/>
<dbReference type="Proteomes" id="UP000178869">
    <property type="component" value="Unassembled WGS sequence"/>
</dbReference>
<accession>A0A1G2PFL1</accession>